<keyword evidence="4 9" id="KW-0637">Prenyltransferase</keyword>
<dbReference type="PANTHER" id="PTHR11129:SF2">
    <property type="entry name" value="GERANYLGERANYL TRANSFERASE TYPE-2 SUBUNIT ALPHA"/>
    <property type="match status" value="1"/>
</dbReference>
<dbReference type="PROSITE" id="PS51147">
    <property type="entry name" value="PFTA"/>
    <property type="match status" value="4"/>
</dbReference>
<dbReference type="EMBL" id="UYRR01031467">
    <property type="protein sequence ID" value="VDK50334.1"/>
    <property type="molecule type" value="Genomic_DNA"/>
</dbReference>
<dbReference type="PANTHER" id="PTHR11129">
    <property type="entry name" value="PROTEIN FARNESYLTRANSFERASE ALPHA SUBUNIT/RAB GERANYLGERANYL TRANSFERASE ALPHA SUBUNIT"/>
    <property type="match status" value="1"/>
</dbReference>
<name>A0A158PPD6_ANISI</name>
<dbReference type="InterPro" id="IPR002088">
    <property type="entry name" value="Prenyl_trans_a"/>
</dbReference>
<evidence type="ECO:0000256" key="4">
    <source>
        <dbReference type="ARBA" id="ARBA00022602"/>
    </source>
</evidence>
<evidence type="ECO:0000313" key="11">
    <source>
        <dbReference type="Proteomes" id="UP000267096"/>
    </source>
</evidence>
<dbReference type="Pfam" id="PF01239">
    <property type="entry name" value="PPTA"/>
    <property type="match status" value="3"/>
</dbReference>
<dbReference type="AlphaFoldDB" id="A0A158PPD6"/>
<keyword evidence="5 9" id="KW-0808">Transferase</keyword>
<sequence length="552" mass="64371">MHFVKKVPTTEEENEARQKARQSKLRAYCTIRDRVFEKREKGELNSEILELTSKILVKNPDVYTFWNVRRATISALMAKVIYSDRDENENVENVIKRNDLMLSGEMFLTEECLKENPKSYSAWFHRAWALKRMTNCNIESELKMIDKALQYDSRNFHCWDHRRFVIQLAGITPEQELKFTDQMINANFSNYSAWHYRSTLLPSVSPSDSDVILEEGTIERELKPLVTFLVRGIHLVVLQKLANAYFTDPEDQSAWKYTEWLIAMDPHSAIDESNTQVISITFYADGHNAIVLFSNAVSVEDVHHFITFPSIEHSSINYKPVSVYPMTKYARVFMITCNEGLGQAILKSSAGLVLDEIEPEEGFVDMNYLHKHFNITEKDLSTARQSALNGVIENCNALIEELSLDVNNQLHLVKRPLFTLTRCLIELDVVRNHREILKNLERLANELDTERRAMYWDLIDKYRLLSYLRTVNKSEGEERDETNLDYIIRSNQKVASTNISTVEDVWSVIESKSLQRFIFCETPLSADEEQSKRLYEQVHQRASRIRLIRCWL</sequence>
<organism evidence="12">
    <name type="scientific">Anisakis simplex</name>
    <name type="common">Herring worm</name>
    <dbReference type="NCBI Taxonomy" id="6269"/>
    <lineage>
        <taxon>Eukaryota</taxon>
        <taxon>Metazoa</taxon>
        <taxon>Ecdysozoa</taxon>
        <taxon>Nematoda</taxon>
        <taxon>Chromadorea</taxon>
        <taxon>Rhabditida</taxon>
        <taxon>Spirurina</taxon>
        <taxon>Ascaridomorpha</taxon>
        <taxon>Ascaridoidea</taxon>
        <taxon>Anisakidae</taxon>
        <taxon>Anisakis</taxon>
        <taxon>Anisakis simplex complex</taxon>
    </lineage>
</organism>
<evidence type="ECO:0000313" key="10">
    <source>
        <dbReference type="EMBL" id="VDK50334.1"/>
    </source>
</evidence>
<dbReference type="OrthoDB" id="1658at2759"/>
<comment type="similarity">
    <text evidence="1 9">Belongs to the protein prenyltransferase subunit alpha family.</text>
</comment>
<evidence type="ECO:0000256" key="2">
    <source>
        <dbReference type="ARBA" id="ARBA00012656"/>
    </source>
</evidence>
<dbReference type="EC" id="2.5.1.60" evidence="2 9"/>
<evidence type="ECO:0000256" key="9">
    <source>
        <dbReference type="RuleBase" id="RU367120"/>
    </source>
</evidence>
<proteinExistence type="inferred from homology"/>
<evidence type="ECO:0000313" key="12">
    <source>
        <dbReference type="WBParaSite" id="ASIM_0001424701-mRNA-1"/>
    </source>
</evidence>
<comment type="catalytic activity">
    <reaction evidence="8 9">
        <text>geranylgeranyl diphosphate + L-cysteinyl-[protein] = S-geranylgeranyl-L-cysteinyl-[protein] + diphosphate</text>
        <dbReference type="Rhea" id="RHEA:21240"/>
        <dbReference type="Rhea" id="RHEA-COMP:10131"/>
        <dbReference type="Rhea" id="RHEA-COMP:11537"/>
        <dbReference type="ChEBI" id="CHEBI:29950"/>
        <dbReference type="ChEBI" id="CHEBI:33019"/>
        <dbReference type="ChEBI" id="CHEBI:57533"/>
        <dbReference type="ChEBI" id="CHEBI:86021"/>
        <dbReference type="EC" id="2.5.1.60"/>
    </reaction>
</comment>
<evidence type="ECO:0000256" key="3">
    <source>
        <dbReference type="ARBA" id="ARBA00014772"/>
    </source>
</evidence>
<evidence type="ECO:0000256" key="5">
    <source>
        <dbReference type="ARBA" id="ARBA00022679"/>
    </source>
</evidence>
<keyword evidence="11" id="KW-1185">Reference proteome</keyword>
<evidence type="ECO:0000256" key="8">
    <source>
        <dbReference type="ARBA" id="ARBA00047658"/>
    </source>
</evidence>
<evidence type="ECO:0000256" key="1">
    <source>
        <dbReference type="ARBA" id="ARBA00006734"/>
    </source>
</evidence>
<dbReference type="Gene3D" id="1.25.40.120">
    <property type="entry name" value="Protein prenylyltransferase"/>
    <property type="match status" value="1"/>
</dbReference>
<dbReference type="GO" id="GO:0005968">
    <property type="term" value="C:Rab-protein geranylgeranyltransferase complex"/>
    <property type="evidence" value="ECO:0007669"/>
    <property type="project" value="TreeGrafter"/>
</dbReference>
<evidence type="ECO:0000256" key="7">
    <source>
        <dbReference type="ARBA" id="ARBA00031267"/>
    </source>
</evidence>
<evidence type="ECO:0000256" key="6">
    <source>
        <dbReference type="ARBA" id="ARBA00022737"/>
    </source>
</evidence>
<dbReference type="Gene3D" id="2.60.40.1130">
    <property type="entry name" value="Rab geranylgeranyltransferase alpha-subunit, insert domain"/>
    <property type="match status" value="1"/>
</dbReference>
<reference evidence="10 11" key="2">
    <citation type="submission" date="2018-11" db="EMBL/GenBank/DDBJ databases">
        <authorList>
            <consortium name="Pathogen Informatics"/>
        </authorList>
    </citation>
    <scope>NUCLEOTIDE SEQUENCE [LARGE SCALE GENOMIC DNA]</scope>
</reference>
<protein>
    <recommendedName>
        <fullName evidence="3 9">Geranylgeranyl transferase type-2 subunit alpha</fullName>
        <ecNumber evidence="2 9">2.5.1.60</ecNumber>
    </recommendedName>
    <alternativeName>
        <fullName evidence="7 9">Geranylgeranyl transferase type II subunit alpha</fullName>
    </alternativeName>
</protein>
<dbReference type="SUPFAM" id="SSF48439">
    <property type="entry name" value="Protein prenylyltransferase"/>
    <property type="match status" value="1"/>
</dbReference>
<dbReference type="WBParaSite" id="ASIM_0001424701-mRNA-1">
    <property type="protein sequence ID" value="ASIM_0001424701-mRNA-1"/>
    <property type="gene ID" value="ASIM_0001424701"/>
</dbReference>
<keyword evidence="6" id="KW-0677">Repeat</keyword>
<dbReference type="GO" id="GO:0097354">
    <property type="term" value="P:prenylation"/>
    <property type="evidence" value="ECO:0007669"/>
    <property type="project" value="UniProtKB-UniRule"/>
</dbReference>
<dbReference type="GO" id="GO:0004663">
    <property type="term" value="F:Rab geranylgeranyltransferase activity"/>
    <property type="evidence" value="ECO:0007669"/>
    <property type="project" value="UniProtKB-UniRule"/>
</dbReference>
<reference evidence="12" key="1">
    <citation type="submission" date="2016-04" db="UniProtKB">
        <authorList>
            <consortium name="WormBaseParasite"/>
        </authorList>
    </citation>
    <scope>IDENTIFICATION</scope>
</reference>
<dbReference type="FunFam" id="1.25.40.120:FF:000035">
    <property type="entry name" value="Geranylgeranyl transferase type-2 subunit alpha"/>
    <property type="match status" value="1"/>
</dbReference>
<comment type="function">
    <text evidence="9">Catalyzes the transfer of a geranyl-geranyl moiety from geranyl-geranyl pyrophosphate to cysteines occuring in specific C-terminal amino acid sequences.</text>
</comment>
<gene>
    <name evidence="10" type="ORF">ASIM_LOCUS13675</name>
</gene>
<accession>A0A158PPD6</accession>
<dbReference type="Proteomes" id="UP000267096">
    <property type="component" value="Unassembled WGS sequence"/>
</dbReference>